<evidence type="ECO:0000256" key="7">
    <source>
        <dbReference type="SAM" id="Phobius"/>
    </source>
</evidence>
<feature type="transmembrane region" description="Helical" evidence="7">
    <location>
        <begin position="155"/>
        <end position="177"/>
    </location>
</feature>
<dbReference type="InterPro" id="IPR003317">
    <property type="entry name" value="Cyt-d_oxidase_su2"/>
</dbReference>
<keyword evidence="9" id="KW-1185">Reference proteome</keyword>
<feature type="transmembrane region" description="Helical" evidence="7">
    <location>
        <begin position="81"/>
        <end position="98"/>
    </location>
</feature>
<feature type="transmembrane region" description="Helical" evidence="7">
    <location>
        <begin position="189"/>
        <end position="211"/>
    </location>
</feature>
<feature type="transmembrane region" description="Helical" evidence="7">
    <location>
        <begin position="110"/>
        <end position="135"/>
    </location>
</feature>
<feature type="transmembrane region" description="Helical" evidence="7">
    <location>
        <begin position="6"/>
        <end position="35"/>
    </location>
</feature>
<dbReference type="RefSeq" id="WP_344804892.1">
    <property type="nucleotide sequence ID" value="NZ_BAABBO010000007.1"/>
</dbReference>
<keyword evidence="3" id="KW-1003">Cell membrane</keyword>
<evidence type="ECO:0000313" key="9">
    <source>
        <dbReference type="Proteomes" id="UP001501337"/>
    </source>
</evidence>
<sequence length="335" mass="37300">MDLALIWAGILAFAVGMYVILDGFDLGVGILFPFASADEKDVMINTIAPVWDGNETWLVLGGGGLFAVFPLAYAIIMPALYMPLIIMLLALVFRGVAFEFRFKTKRGRFVWDWSFFAGSLVAALMQGLMLGAVLQGIKVDGRAYAGGWFDWLTPFSIFCAFALAVGYVALGSTWLILKTSGPLQDWQYRVARISVFLLLACIGFVSVYLPWAFESIQLRWFSFPNTIVFILLPIFAAYTAWRLLKALTLRSERLPYFATIALFILSGIGFGISIFPYMVPQSVTIWQAAAPDDSLLFLLVGSAVLIPMILAYTAYSYWVFRGKMDKANLYHADHV</sequence>
<feature type="transmembrane region" description="Helical" evidence="7">
    <location>
        <begin position="295"/>
        <end position="320"/>
    </location>
</feature>
<dbReference type="NCBIfam" id="TIGR00203">
    <property type="entry name" value="cydB"/>
    <property type="match status" value="1"/>
</dbReference>
<evidence type="ECO:0000256" key="3">
    <source>
        <dbReference type="ARBA" id="ARBA00022475"/>
    </source>
</evidence>
<gene>
    <name evidence="8" type="primary">cydB</name>
    <name evidence="8" type="ORF">GCM10022278_14980</name>
</gene>
<evidence type="ECO:0000256" key="5">
    <source>
        <dbReference type="ARBA" id="ARBA00022989"/>
    </source>
</evidence>
<feature type="transmembrane region" description="Helical" evidence="7">
    <location>
        <begin position="256"/>
        <end position="275"/>
    </location>
</feature>
<evidence type="ECO:0000256" key="2">
    <source>
        <dbReference type="ARBA" id="ARBA00007543"/>
    </source>
</evidence>
<name>A0ABP7P033_9GAMM</name>
<protein>
    <submittedName>
        <fullName evidence="8">Cytochrome d ubiquinol oxidase subunit II</fullName>
    </submittedName>
</protein>
<reference evidence="9" key="1">
    <citation type="journal article" date="2019" name="Int. J. Syst. Evol. Microbiol.">
        <title>The Global Catalogue of Microorganisms (GCM) 10K type strain sequencing project: providing services to taxonomists for standard genome sequencing and annotation.</title>
        <authorList>
            <consortium name="The Broad Institute Genomics Platform"/>
            <consortium name="The Broad Institute Genome Sequencing Center for Infectious Disease"/>
            <person name="Wu L."/>
            <person name="Ma J."/>
        </authorList>
    </citation>
    <scope>NUCLEOTIDE SEQUENCE [LARGE SCALE GENOMIC DNA]</scope>
    <source>
        <strain evidence="9">JCM 17555</strain>
    </source>
</reference>
<evidence type="ECO:0000256" key="1">
    <source>
        <dbReference type="ARBA" id="ARBA00004651"/>
    </source>
</evidence>
<evidence type="ECO:0000256" key="4">
    <source>
        <dbReference type="ARBA" id="ARBA00022692"/>
    </source>
</evidence>
<dbReference type="PANTHER" id="PTHR43141">
    <property type="entry name" value="CYTOCHROME BD2 SUBUNIT II"/>
    <property type="match status" value="1"/>
</dbReference>
<comment type="subcellular location">
    <subcellularLocation>
        <location evidence="1">Cell membrane</location>
        <topology evidence="1">Multi-pass membrane protein</topology>
    </subcellularLocation>
</comment>
<dbReference type="Proteomes" id="UP001501337">
    <property type="component" value="Unassembled WGS sequence"/>
</dbReference>
<feature type="transmembrane region" description="Helical" evidence="7">
    <location>
        <begin position="223"/>
        <end position="244"/>
    </location>
</feature>
<accession>A0ABP7P033</accession>
<organism evidence="8 9">
    <name type="scientific">Allohahella marinimesophila</name>
    <dbReference type="NCBI Taxonomy" id="1054972"/>
    <lineage>
        <taxon>Bacteria</taxon>
        <taxon>Pseudomonadati</taxon>
        <taxon>Pseudomonadota</taxon>
        <taxon>Gammaproteobacteria</taxon>
        <taxon>Oceanospirillales</taxon>
        <taxon>Hahellaceae</taxon>
        <taxon>Allohahella</taxon>
    </lineage>
</organism>
<keyword evidence="5 7" id="KW-1133">Transmembrane helix</keyword>
<dbReference type="Pfam" id="PF02322">
    <property type="entry name" value="Cyt_bd_oxida_II"/>
    <property type="match status" value="1"/>
</dbReference>
<dbReference type="EMBL" id="BAABBO010000007">
    <property type="protein sequence ID" value="GAA3957444.1"/>
    <property type="molecule type" value="Genomic_DNA"/>
</dbReference>
<evidence type="ECO:0000256" key="6">
    <source>
        <dbReference type="ARBA" id="ARBA00023136"/>
    </source>
</evidence>
<comment type="similarity">
    <text evidence="2">Belongs to the cytochrome ubiquinol oxidase subunit 2 family.</text>
</comment>
<comment type="caution">
    <text evidence="8">The sequence shown here is derived from an EMBL/GenBank/DDBJ whole genome shotgun (WGS) entry which is preliminary data.</text>
</comment>
<keyword evidence="6 7" id="KW-0472">Membrane</keyword>
<dbReference type="PANTHER" id="PTHR43141:SF4">
    <property type="entry name" value="CYTOCHROME BD2 SUBUNIT II"/>
    <property type="match status" value="1"/>
</dbReference>
<keyword evidence="4 7" id="KW-0812">Transmembrane</keyword>
<proteinExistence type="inferred from homology"/>
<evidence type="ECO:0000313" key="8">
    <source>
        <dbReference type="EMBL" id="GAA3957444.1"/>
    </source>
</evidence>